<dbReference type="Gene3D" id="3.90.180.10">
    <property type="entry name" value="Medium-chain alcohol dehydrogenases, catalytic domain"/>
    <property type="match status" value="1"/>
</dbReference>
<dbReference type="Gene3D" id="3.40.50.720">
    <property type="entry name" value="NAD(P)-binding Rossmann-like Domain"/>
    <property type="match status" value="1"/>
</dbReference>
<feature type="region of interest" description="Disordered" evidence="3">
    <location>
        <begin position="1"/>
        <end position="23"/>
    </location>
</feature>
<keyword evidence="1" id="KW-0521">NADP</keyword>
<evidence type="ECO:0000256" key="2">
    <source>
        <dbReference type="ARBA" id="ARBA00023002"/>
    </source>
</evidence>
<organism evidence="4 5">
    <name type="scientific">Tothia fuscella</name>
    <dbReference type="NCBI Taxonomy" id="1048955"/>
    <lineage>
        <taxon>Eukaryota</taxon>
        <taxon>Fungi</taxon>
        <taxon>Dikarya</taxon>
        <taxon>Ascomycota</taxon>
        <taxon>Pezizomycotina</taxon>
        <taxon>Dothideomycetes</taxon>
        <taxon>Pleosporomycetidae</taxon>
        <taxon>Venturiales</taxon>
        <taxon>Cylindrosympodiaceae</taxon>
        <taxon>Tothia</taxon>
    </lineage>
</organism>
<evidence type="ECO:0000313" key="5">
    <source>
        <dbReference type="Proteomes" id="UP000800235"/>
    </source>
</evidence>
<evidence type="ECO:0000256" key="3">
    <source>
        <dbReference type="SAM" id="MobiDB-lite"/>
    </source>
</evidence>
<dbReference type="GO" id="GO:0016651">
    <property type="term" value="F:oxidoreductase activity, acting on NAD(P)H"/>
    <property type="evidence" value="ECO:0007669"/>
    <property type="project" value="TreeGrafter"/>
</dbReference>
<name>A0A9P4P4C2_9PEZI</name>
<dbReference type="AlphaFoldDB" id="A0A9P4P4C2"/>
<dbReference type="EMBL" id="MU007009">
    <property type="protein sequence ID" value="KAF2437072.1"/>
    <property type="molecule type" value="Genomic_DNA"/>
</dbReference>
<dbReference type="PANTHER" id="PTHR48106:SF18">
    <property type="entry name" value="QUINONE OXIDOREDUCTASE PIG3"/>
    <property type="match status" value="1"/>
</dbReference>
<dbReference type="OrthoDB" id="809632at2759"/>
<proteinExistence type="predicted"/>
<dbReference type="GO" id="GO:0070402">
    <property type="term" value="F:NADPH binding"/>
    <property type="evidence" value="ECO:0007669"/>
    <property type="project" value="TreeGrafter"/>
</dbReference>
<dbReference type="PANTHER" id="PTHR48106">
    <property type="entry name" value="QUINONE OXIDOREDUCTASE PIG3-RELATED"/>
    <property type="match status" value="1"/>
</dbReference>
<dbReference type="SUPFAM" id="SSF50129">
    <property type="entry name" value="GroES-like"/>
    <property type="match status" value="1"/>
</dbReference>
<accession>A0A9P4P4C2</accession>
<evidence type="ECO:0000256" key="1">
    <source>
        <dbReference type="ARBA" id="ARBA00022857"/>
    </source>
</evidence>
<dbReference type="Proteomes" id="UP000800235">
    <property type="component" value="Unassembled WGS sequence"/>
</dbReference>
<dbReference type="InterPro" id="IPR036291">
    <property type="entry name" value="NAD(P)-bd_dom_sf"/>
</dbReference>
<keyword evidence="2" id="KW-0560">Oxidoreductase</keyword>
<protein>
    <submittedName>
        <fullName evidence="4">Quinone oxidoreductase</fullName>
    </submittedName>
</protein>
<reference evidence="4" key="1">
    <citation type="journal article" date="2020" name="Stud. Mycol.">
        <title>101 Dothideomycetes genomes: a test case for predicting lifestyles and emergence of pathogens.</title>
        <authorList>
            <person name="Haridas S."/>
            <person name="Albert R."/>
            <person name="Binder M."/>
            <person name="Bloem J."/>
            <person name="Labutti K."/>
            <person name="Salamov A."/>
            <person name="Andreopoulos B."/>
            <person name="Baker S."/>
            <person name="Barry K."/>
            <person name="Bills G."/>
            <person name="Bluhm B."/>
            <person name="Cannon C."/>
            <person name="Castanera R."/>
            <person name="Culley D."/>
            <person name="Daum C."/>
            <person name="Ezra D."/>
            <person name="Gonzalez J."/>
            <person name="Henrissat B."/>
            <person name="Kuo A."/>
            <person name="Liang C."/>
            <person name="Lipzen A."/>
            <person name="Lutzoni F."/>
            <person name="Magnuson J."/>
            <person name="Mondo S."/>
            <person name="Nolan M."/>
            <person name="Ohm R."/>
            <person name="Pangilinan J."/>
            <person name="Park H.-J."/>
            <person name="Ramirez L."/>
            <person name="Alfaro M."/>
            <person name="Sun H."/>
            <person name="Tritt A."/>
            <person name="Yoshinaga Y."/>
            <person name="Zwiers L.-H."/>
            <person name="Turgeon B."/>
            <person name="Goodwin S."/>
            <person name="Spatafora J."/>
            <person name="Crous P."/>
            <person name="Grigoriev I."/>
        </authorList>
    </citation>
    <scope>NUCLEOTIDE SEQUENCE</scope>
    <source>
        <strain evidence="4">CBS 130266</strain>
    </source>
</reference>
<keyword evidence="5" id="KW-1185">Reference proteome</keyword>
<comment type="caution">
    <text evidence="4">The sequence shown here is derived from an EMBL/GenBank/DDBJ whole genome shotgun (WGS) entry which is preliminary data.</text>
</comment>
<evidence type="ECO:0000313" key="4">
    <source>
        <dbReference type="EMBL" id="KAF2437072.1"/>
    </source>
</evidence>
<dbReference type="SUPFAM" id="SSF51735">
    <property type="entry name" value="NAD(P)-binding Rossmann-fold domains"/>
    <property type="match status" value="1"/>
</dbReference>
<sequence>MKIAEVTEFGQPPKYVETKDPPVPASDSDLVQVKLLAAGVHVLVRLRAAGQHYTAQGLPHIPGTDAIGKTSDGQIVYYSTVTPKGGSFQELINLPKASLTPIPAGRDPIQLAGSLNPATSGWMALTTRTFNLPKNFSVLVMGATSTSGAIAIPLARALGAGKVIGCARNAAKMADLDLDEMITLAEPASKTNFSKAEDVDVILDYIYGEPAVHLLNNLKPTSPVQYVQIGSLSATEVNLSAAVLRSKDLTLRGAGPGSWSMAQMREQMPKLLEALVNVKPSKFSVVKLEDIESAWGRTRERLVVVP</sequence>
<gene>
    <name evidence="4" type="ORF">EJ08DRAFT_644601</name>
</gene>
<dbReference type="InterPro" id="IPR011032">
    <property type="entry name" value="GroES-like_sf"/>
</dbReference>